<dbReference type="InterPro" id="IPR002562">
    <property type="entry name" value="3'-5'_exonuclease_dom"/>
</dbReference>
<dbReference type="InterPro" id="IPR043502">
    <property type="entry name" value="DNA/RNA_pol_sf"/>
</dbReference>
<dbReference type="GO" id="GO:0003887">
    <property type="term" value="F:DNA-directed DNA polymerase activity"/>
    <property type="evidence" value="ECO:0007669"/>
    <property type="project" value="InterPro"/>
</dbReference>
<keyword evidence="1" id="KW-0235">DNA replication</keyword>
<dbReference type="GO" id="GO:0006302">
    <property type="term" value="P:double-strand break repair"/>
    <property type="evidence" value="ECO:0007669"/>
    <property type="project" value="TreeGrafter"/>
</dbReference>
<dbReference type="AlphaFoldDB" id="X0SWE0"/>
<dbReference type="PANTHER" id="PTHR10133">
    <property type="entry name" value="DNA POLYMERASE I"/>
    <property type="match status" value="1"/>
</dbReference>
<evidence type="ECO:0000256" key="1">
    <source>
        <dbReference type="ARBA" id="ARBA00022705"/>
    </source>
</evidence>
<dbReference type="Gene3D" id="3.30.70.370">
    <property type="match status" value="1"/>
</dbReference>
<dbReference type="SMART" id="SM00474">
    <property type="entry name" value="35EXOc"/>
    <property type="match status" value="1"/>
</dbReference>
<comment type="caution">
    <text evidence="3">The sequence shown here is derived from an EMBL/GenBank/DDBJ whole genome shotgun (WGS) entry which is preliminary data.</text>
</comment>
<sequence>MAADTFSFDLETTSFNALTGRITGFSVAVDTELVPAACVYKCCDTDTMKFPKAWYFQFVPDLLEHLSYEEAEAGYEQCYPVIATWAAFRELFACEDKRIVMHNGKFDLKFAIRAGLEIKNVLIDTAIAAWLLNENRGTQKLKDLVKLFFKHDMVKFTDLGGLFSPPIALYGADDAAQTLRLWRYLEPMLVKQRMMKVFIECECRVARVLANMELTGALIDLDMISEMKSTVHAELEEVTLEIYKLAGQEFNINSNKELARVLFKDLKWKVFDWARSAKTQQPSTAKKVLEKFEARQPLAVALLRYSELYKIATGYTDPLVIAAKKIDGRIRGKFNQIQDPRGGGGTVTGRLSASSDNDLGGVNLQTIPSRSETGKKIRYMFVAPEGYKLLCIDYSQVELRFLAHLSRDKALVAAYCDWDCFECGEKGSTRLRLFKCPKCGAGAG</sequence>
<gene>
    <name evidence="3" type="ORF">S01H1_03802</name>
</gene>
<dbReference type="PANTHER" id="PTHR10133:SF27">
    <property type="entry name" value="DNA POLYMERASE NU"/>
    <property type="match status" value="1"/>
</dbReference>
<reference evidence="3" key="1">
    <citation type="journal article" date="2014" name="Front. Microbiol.">
        <title>High frequency of phylogenetically diverse reductive dehalogenase-homologous genes in deep subseafloor sedimentary metagenomes.</title>
        <authorList>
            <person name="Kawai M."/>
            <person name="Futagami T."/>
            <person name="Toyoda A."/>
            <person name="Takaki Y."/>
            <person name="Nishi S."/>
            <person name="Hori S."/>
            <person name="Arai W."/>
            <person name="Tsubouchi T."/>
            <person name="Morono Y."/>
            <person name="Uchiyama I."/>
            <person name="Ito T."/>
            <person name="Fujiyama A."/>
            <person name="Inagaki F."/>
            <person name="Takami H."/>
        </authorList>
    </citation>
    <scope>NUCLEOTIDE SEQUENCE</scope>
    <source>
        <strain evidence="3">Expedition CK06-06</strain>
    </source>
</reference>
<dbReference type="InterPro" id="IPR002298">
    <property type="entry name" value="DNA_polymerase_A"/>
</dbReference>
<organism evidence="3">
    <name type="scientific">marine sediment metagenome</name>
    <dbReference type="NCBI Taxonomy" id="412755"/>
    <lineage>
        <taxon>unclassified sequences</taxon>
        <taxon>metagenomes</taxon>
        <taxon>ecological metagenomes</taxon>
    </lineage>
</organism>
<dbReference type="Gene3D" id="3.30.420.10">
    <property type="entry name" value="Ribonuclease H-like superfamily/Ribonuclease H"/>
    <property type="match status" value="1"/>
</dbReference>
<dbReference type="SUPFAM" id="SSF56672">
    <property type="entry name" value="DNA/RNA polymerases"/>
    <property type="match status" value="1"/>
</dbReference>
<dbReference type="GO" id="GO:0006261">
    <property type="term" value="P:DNA-templated DNA replication"/>
    <property type="evidence" value="ECO:0007669"/>
    <property type="project" value="InterPro"/>
</dbReference>
<dbReference type="InterPro" id="IPR036397">
    <property type="entry name" value="RNaseH_sf"/>
</dbReference>
<dbReference type="GO" id="GO:0008408">
    <property type="term" value="F:3'-5' exonuclease activity"/>
    <property type="evidence" value="ECO:0007669"/>
    <property type="project" value="InterPro"/>
</dbReference>
<dbReference type="PRINTS" id="PR00868">
    <property type="entry name" value="DNAPOLI"/>
</dbReference>
<accession>X0SWE0</accession>
<dbReference type="GO" id="GO:0003677">
    <property type="term" value="F:DNA binding"/>
    <property type="evidence" value="ECO:0007669"/>
    <property type="project" value="InterPro"/>
</dbReference>
<name>X0SWE0_9ZZZZ</name>
<dbReference type="InterPro" id="IPR001098">
    <property type="entry name" value="DNA-dir_DNA_pol_A_palm_dom"/>
</dbReference>
<dbReference type="Pfam" id="PF00476">
    <property type="entry name" value="DNA_pol_A"/>
    <property type="match status" value="1"/>
</dbReference>
<proteinExistence type="predicted"/>
<dbReference type="SUPFAM" id="SSF53098">
    <property type="entry name" value="Ribonuclease H-like"/>
    <property type="match status" value="1"/>
</dbReference>
<dbReference type="Pfam" id="PF01612">
    <property type="entry name" value="DNA_pol_A_exo1"/>
    <property type="match status" value="1"/>
</dbReference>
<dbReference type="InterPro" id="IPR012337">
    <property type="entry name" value="RNaseH-like_sf"/>
</dbReference>
<feature type="domain" description="3'-5' exonuclease" evidence="2">
    <location>
        <begin position="6"/>
        <end position="190"/>
    </location>
</feature>
<protein>
    <recommendedName>
        <fullName evidence="2">3'-5' exonuclease domain-containing protein</fullName>
    </recommendedName>
</protein>
<feature type="non-terminal residue" evidence="3">
    <location>
        <position position="444"/>
    </location>
</feature>
<dbReference type="EMBL" id="BARS01002043">
    <property type="protein sequence ID" value="GAF80247.1"/>
    <property type="molecule type" value="Genomic_DNA"/>
</dbReference>
<dbReference type="Gene3D" id="1.20.1060.10">
    <property type="entry name" value="Taq DNA Polymerase, Chain T, domain 4"/>
    <property type="match status" value="1"/>
</dbReference>
<evidence type="ECO:0000259" key="2">
    <source>
        <dbReference type="SMART" id="SM00474"/>
    </source>
</evidence>
<evidence type="ECO:0000313" key="3">
    <source>
        <dbReference type="EMBL" id="GAF80247.1"/>
    </source>
</evidence>